<dbReference type="Gene3D" id="3.40.50.10170">
    <property type="match status" value="1"/>
</dbReference>
<dbReference type="EMBL" id="NQMN01000002">
    <property type="protein sequence ID" value="PAF54793.1"/>
    <property type="molecule type" value="Genomic_DNA"/>
</dbReference>
<dbReference type="NCBIfam" id="TIGR00762">
    <property type="entry name" value="DegV"/>
    <property type="match status" value="1"/>
</dbReference>
<evidence type="ECO:0000313" key="2">
    <source>
        <dbReference type="EMBL" id="PAF54793.1"/>
    </source>
</evidence>
<keyword evidence="3" id="KW-1185">Reference proteome</keyword>
<dbReference type="Pfam" id="PF02645">
    <property type="entry name" value="DegV"/>
    <property type="match status" value="1"/>
</dbReference>
<organism evidence="2 3">
    <name type="scientific">Mycoplasmopsis agassizii</name>
    <dbReference type="NCBI Taxonomy" id="33922"/>
    <lineage>
        <taxon>Bacteria</taxon>
        <taxon>Bacillati</taxon>
        <taxon>Mycoplasmatota</taxon>
        <taxon>Mycoplasmoidales</taxon>
        <taxon>Metamycoplasmataceae</taxon>
        <taxon>Mycoplasmopsis</taxon>
    </lineage>
</organism>
<name>A0ABX4H4T4_9BACT</name>
<dbReference type="Gene3D" id="3.30.1180.10">
    <property type="match status" value="1"/>
</dbReference>
<dbReference type="SUPFAM" id="SSF82549">
    <property type="entry name" value="DAK1/DegV-like"/>
    <property type="match status" value="1"/>
</dbReference>
<dbReference type="PANTHER" id="PTHR33434:SF2">
    <property type="entry name" value="FATTY ACID-BINDING PROTEIN TM_1468"/>
    <property type="match status" value="1"/>
</dbReference>
<proteinExistence type="predicted"/>
<sequence length="281" mass="31564">MKKLGIILDSFSTLTDEEANQLDYGMLKLNYELDGILHEDIIKVHNKETKNAFEDAKIIRTSLPNLTKIEEAIKDKAEKYDEVLVLPIPSNLSGTFNAASQVAKNYKNVTVFDHNFSCGAIIAIAKEAQRLYESGMTLAEILKKVKKLSDQTFTLVGLESLDYIAKGGRLQKIPPAVLKLIKIKPILEFKEKNSFKGFKFTSTNMVTKMFSIIEKQIGGWNNVDLYDFHIMHYFDGEIYSEAIKQAENNKITYASNLWGSLTVMAHTGPTSVGICITPKIN</sequence>
<dbReference type="PROSITE" id="PS51482">
    <property type="entry name" value="DEGV"/>
    <property type="match status" value="1"/>
</dbReference>
<accession>A0ABX4H4T4</accession>
<dbReference type="RefSeq" id="WP_084232721.1">
    <property type="nucleotide sequence ID" value="NZ_FWXE01000012.1"/>
</dbReference>
<comment type="caution">
    <text evidence="2">The sequence shown here is derived from an EMBL/GenBank/DDBJ whole genome shotgun (WGS) entry which is preliminary data.</text>
</comment>
<evidence type="ECO:0000313" key="3">
    <source>
        <dbReference type="Proteomes" id="UP000217033"/>
    </source>
</evidence>
<gene>
    <name evidence="2" type="ORF">CJF60_03595</name>
</gene>
<dbReference type="InterPro" id="IPR043168">
    <property type="entry name" value="DegV_C"/>
</dbReference>
<dbReference type="InterPro" id="IPR003797">
    <property type="entry name" value="DegV"/>
</dbReference>
<evidence type="ECO:0008006" key="4">
    <source>
        <dbReference type="Google" id="ProtNLM"/>
    </source>
</evidence>
<protein>
    <recommendedName>
        <fullName evidence="4">DegV family protein</fullName>
    </recommendedName>
</protein>
<dbReference type="Proteomes" id="UP000217033">
    <property type="component" value="Unassembled WGS sequence"/>
</dbReference>
<keyword evidence="1" id="KW-0446">Lipid-binding</keyword>
<dbReference type="InterPro" id="IPR050270">
    <property type="entry name" value="DegV_domain_contain"/>
</dbReference>
<reference evidence="2" key="1">
    <citation type="submission" date="2017-08" db="EMBL/GenBank/DDBJ databases">
        <authorList>
            <person name="Alvarez-Ponce D."/>
            <person name="Weitzman C.L."/>
            <person name="Tillett R.L."/>
            <person name="Sandmeier F.C."/>
            <person name="Tracy C.R."/>
        </authorList>
    </citation>
    <scope>NUCLEOTIDE SEQUENCE [LARGE SCALE GENOMIC DNA]</scope>
    <source>
        <strain evidence="2">PS6</strain>
    </source>
</reference>
<dbReference type="PANTHER" id="PTHR33434">
    <property type="entry name" value="DEGV DOMAIN-CONTAINING PROTEIN DR_1986-RELATED"/>
    <property type="match status" value="1"/>
</dbReference>
<evidence type="ECO:0000256" key="1">
    <source>
        <dbReference type="ARBA" id="ARBA00023121"/>
    </source>
</evidence>